<dbReference type="CDD" id="cd18809">
    <property type="entry name" value="SF1_C_RecD"/>
    <property type="match status" value="1"/>
</dbReference>
<dbReference type="EMBL" id="WIGN01000226">
    <property type="protein sequence ID" value="KAF6803832.1"/>
    <property type="molecule type" value="Genomic_DNA"/>
</dbReference>
<dbReference type="PANTHER" id="PTHR47642">
    <property type="entry name" value="ATP-DEPENDENT DNA HELICASE"/>
    <property type="match status" value="1"/>
</dbReference>
<dbReference type="InterPro" id="IPR051055">
    <property type="entry name" value="PIF1_helicase"/>
</dbReference>
<keyword evidence="1" id="KW-0067">ATP-binding</keyword>
<protein>
    <submittedName>
        <fullName evidence="1">ATP-dependent DNA helicase pif1</fullName>
    </submittedName>
</protein>
<keyword evidence="1" id="KW-0347">Helicase</keyword>
<dbReference type="Proteomes" id="UP000652219">
    <property type="component" value="Unassembled WGS sequence"/>
</dbReference>
<name>A0A8H6IZM1_9PEZI</name>
<dbReference type="SUPFAM" id="SSF52540">
    <property type="entry name" value="P-loop containing nucleoside triphosphate hydrolases"/>
    <property type="match status" value="1"/>
</dbReference>
<proteinExistence type="predicted"/>
<keyword evidence="2" id="KW-1185">Reference proteome</keyword>
<reference evidence="1 2" key="1">
    <citation type="journal article" date="2020" name="Phytopathology">
        <title>Genome Sequence Resources of Colletotrichum truncatum, C. plurivorum, C. musicola, and C. sojae: Four Species Pathogenic to Soybean (Glycine max).</title>
        <authorList>
            <person name="Rogerio F."/>
            <person name="Boufleur T.R."/>
            <person name="Ciampi-Guillardi M."/>
            <person name="Sukno S.A."/>
            <person name="Thon M.R."/>
            <person name="Massola Junior N.S."/>
            <person name="Baroncelli R."/>
        </authorList>
    </citation>
    <scope>NUCLEOTIDE SEQUENCE [LARGE SCALE GENOMIC DNA]</scope>
    <source>
        <strain evidence="1 2">LFN0009</strain>
    </source>
</reference>
<sequence length="77" mass="8622">MFPQVKFTNGERKVIGPDCAVIGYGDQSPYSYMSRTQIPLTQGWAMTIHKSQSLSLDRVVVDLSRIFEHGQAYVALS</sequence>
<dbReference type="PANTHER" id="PTHR47642:SF5">
    <property type="entry name" value="ATP-DEPENDENT DNA HELICASE"/>
    <property type="match status" value="1"/>
</dbReference>
<dbReference type="InterPro" id="IPR027417">
    <property type="entry name" value="P-loop_NTPase"/>
</dbReference>
<comment type="caution">
    <text evidence="1">The sequence shown here is derived from an EMBL/GenBank/DDBJ whole genome shotgun (WGS) entry which is preliminary data.</text>
</comment>
<organism evidence="1 2">
    <name type="scientific">Colletotrichum sojae</name>
    <dbReference type="NCBI Taxonomy" id="2175907"/>
    <lineage>
        <taxon>Eukaryota</taxon>
        <taxon>Fungi</taxon>
        <taxon>Dikarya</taxon>
        <taxon>Ascomycota</taxon>
        <taxon>Pezizomycotina</taxon>
        <taxon>Sordariomycetes</taxon>
        <taxon>Hypocreomycetidae</taxon>
        <taxon>Glomerellales</taxon>
        <taxon>Glomerellaceae</taxon>
        <taxon>Colletotrichum</taxon>
        <taxon>Colletotrichum orchidearum species complex</taxon>
    </lineage>
</organism>
<evidence type="ECO:0000313" key="2">
    <source>
        <dbReference type="Proteomes" id="UP000652219"/>
    </source>
</evidence>
<gene>
    <name evidence="1" type="ORF">CSOJ01_10616</name>
</gene>
<dbReference type="AlphaFoldDB" id="A0A8H6IZM1"/>
<dbReference type="Gene3D" id="3.40.50.300">
    <property type="entry name" value="P-loop containing nucleotide triphosphate hydrolases"/>
    <property type="match status" value="1"/>
</dbReference>
<keyword evidence="1" id="KW-0547">Nucleotide-binding</keyword>
<evidence type="ECO:0000313" key="1">
    <source>
        <dbReference type="EMBL" id="KAF6803832.1"/>
    </source>
</evidence>
<keyword evidence="1" id="KW-0378">Hydrolase</keyword>
<dbReference type="GO" id="GO:0004386">
    <property type="term" value="F:helicase activity"/>
    <property type="evidence" value="ECO:0007669"/>
    <property type="project" value="UniProtKB-KW"/>
</dbReference>
<accession>A0A8H6IZM1</accession>